<dbReference type="InterPro" id="IPR015798">
    <property type="entry name" value="Cu_amine_oxidase_C"/>
</dbReference>
<dbReference type="Proteomes" id="UP000694888">
    <property type="component" value="Unplaced"/>
</dbReference>
<sequence>MEEKVGVLSQRPVRRPSAVVISQRNWFLIRALAIATSCLCVLLIIALIVVVIIKTTPPYCSSSELVGKGPNLENPGLFNDLTPNEMEAVRDYMLGQDRLGLTPYEDATVNSSYIYMITLQSHLKDTMLKFQTGNHRRPRRAAKVVVYRGDQRPARVEEYLVGPLPQPSYARALWSPAYRRVPIPYTSRPVDTIERKQLKEFLNVITEELQSLFRESYGLSYHNCSRGEGCLIFRDFAPRGTESGQRMSWFWAYRDKDGSYLHPLGFAVQIDHKDPDPSMWVVTRVMYNGQLFYEIEDLAQRYAQGSLRKIVGMMDPVDAQFSSYKRRGHASFDTPLRGPRLVEPDGHRYSIDDQFVKYFGWSFNFHMRTTTGLQILDVYFQGEKIAYELSLQDITAFYTGYTPETSWLALYGVSWLLGASSYELVPGVDCPATASFRDAYHYVNTGKPLRYKNSVCVFEHSSSLPLRRHFSRDTDGKFNSYGGLVSSSLVVRTIISLWSSDYILDYIFHLDGAIELKISLTGYVHASYDLTGQRPYGNRLHDNVRGNLHQHLFHWKVDLDIEQTSNRYQTLDLSTESGSSFWYEGEVNKTQLKFEPVLKEDERDASAPYDFDQPRKHIIYNRKADNRFEAHRAYEIINEAKSKFLLENSAITNAASWARYQIAVTKYKDIEDASSSIYAQGDPYDPVLDFARFLEDNDTIVDTDLIFWLTSGLYHIPHAEDVPSSSSTATQCRVILRPYNFFNHCPSLAVSDALLVKRQADGRLDFDTFGISSEEPRCYQREKEMTGFSGTVDTLS</sequence>
<feature type="domain" description="Copper amine oxidase N2-terminal" evidence="9">
    <location>
        <begin position="85"/>
        <end position="169"/>
    </location>
</feature>
<evidence type="ECO:0000256" key="5">
    <source>
        <dbReference type="ARBA" id="ARBA00023008"/>
    </source>
</evidence>
<keyword evidence="3 6" id="KW-0801">TPQ</keyword>
<evidence type="ECO:0000256" key="4">
    <source>
        <dbReference type="ARBA" id="ARBA00023002"/>
    </source>
</evidence>
<evidence type="ECO:0000256" key="3">
    <source>
        <dbReference type="ARBA" id="ARBA00022772"/>
    </source>
</evidence>
<dbReference type="EC" id="1.4.3.-" evidence="6"/>
<dbReference type="InterPro" id="IPR036460">
    <property type="entry name" value="Cu_amine_oxidase_C_sf"/>
</dbReference>
<keyword evidence="7" id="KW-1133">Transmembrane helix</keyword>
<dbReference type="PRINTS" id="PR00766">
    <property type="entry name" value="CUDAOXIDASE"/>
</dbReference>
<keyword evidence="7" id="KW-0812">Transmembrane</keyword>
<evidence type="ECO:0000259" key="10">
    <source>
        <dbReference type="Pfam" id="PF02728"/>
    </source>
</evidence>
<dbReference type="InterPro" id="IPR015802">
    <property type="entry name" value="Cu_amine_oxidase_N3"/>
</dbReference>
<dbReference type="PROSITE" id="PS01165">
    <property type="entry name" value="COPPER_AMINE_OXID_2"/>
    <property type="match status" value="1"/>
</dbReference>
<dbReference type="InterPro" id="IPR015800">
    <property type="entry name" value="Cu_amine_oxidase_N2"/>
</dbReference>
<evidence type="ECO:0000313" key="12">
    <source>
        <dbReference type="RefSeq" id="XP_005102608.1"/>
    </source>
</evidence>
<comment type="cofactor">
    <cofactor evidence="6">
        <name>Cu cation</name>
        <dbReference type="ChEBI" id="CHEBI:23378"/>
    </cofactor>
    <text evidence="6">Contains 1 topaquinone per subunit.</text>
</comment>
<evidence type="ECO:0000256" key="2">
    <source>
        <dbReference type="ARBA" id="ARBA00022723"/>
    </source>
</evidence>
<evidence type="ECO:0000256" key="1">
    <source>
        <dbReference type="ARBA" id="ARBA00007983"/>
    </source>
</evidence>
<dbReference type="SUPFAM" id="SSF49998">
    <property type="entry name" value="Amine oxidase catalytic domain"/>
    <property type="match status" value="1"/>
</dbReference>
<dbReference type="Gene3D" id="3.10.450.40">
    <property type="match status" value="2"/>
</dbReference>
<keyword evidence="7" id="KW-0472">Membrane</keyword>
<reference evidence="12" key="1">
    <citation type="submission" date="2025-08" db="UniProtKB">
        <authorList>
            <consortium name="RefSeq"/>
        </authorList>
    </citation>
    <scope>IDENTIFICATION</scope>
</reference>
<dbReference type="RefSeq" id="XP_005102608.1">
    <property type="nucleotide sequence ID" value="XM_005102551.3"/>
</dbReference>
<evidence type="ECO:0000259" key="9">
    <source>
        <dbReference type="Pfam" id="PF02727"/>
    </source>
</evidence>
<evidence type="ECO:0000313" key="11">
    <source>
        <dbReference type="Proteomes" id="UP000694888"/>
    </source>
</evidence>
<comment type="PTM">
    <text evidence="6">Topaquinone (TPQ) is generated by copper-dependent autoxidation of a specific tyrosyl residue.</text>
</comment>
<dbReference type="Pfam" id="PF01179">
    <property type="entry name" value="Cu_amine_oxid"/>
    <property type="match status" value="1"/>
</dbReference>
<comment type="similarity">
    <text evidence="1 6">Belongs to the copper/topaquinone oxidase family.</text>
</comment>
<feature type="transmembrane region" description="Helical" evidence="7">
    <location>
        <begin position="31"/>
        <end position="53"/>
    </location>
</feature>
<protein>
    <recommendedName>
        <fullName evidence="6">Amine oxidase</fullName>
        <ecNumber evidence="6">1.4.3.-</ecNumber>
    </recommendedName>
</protein>
<dbReference type="Pfam" id="PF02728">
    <property type="entry name" value="Cu_amine_oxidN3"/>
    <property type="match status" value="1"/>
</dbReference>
<gene>
    <name evidence="12" type="primary">LOC101861965</name>
</gene>
<dbReference type="GeneID" id="101861965"/>
<keyword evidence="2 6" id="KW-0479">Metal-binding</keyword>
<evidence type="ECO:0000259" key="8">
    <source>
        <dbReference type="Pfam" id="PF01179"/>
    </source>
</evidence>
<organism evidence="11 12">
    <name type="scientific">Aplysia californica</name>
    <name type="common">California sea hare</name>
    <dbReference type="NCBI Taxonomy" id="6500"/>
    <lineage>
        <taxon>Eukaryota</taxon>
        <taxon>Metazoa</taxon>
        <taxon>Spiralia</taxon>
        <taxon>Lophotrochozoa</taxon>
        <taxon>Mollusca</taxon>
        <taxon>Gastropoda</taxon>
        <taxon>Heterobranchia</taxon>
        <taxon>Euthyneura</taxon>
        <taxon>Tectipleura</taxon>
        <taxon>Aplysiida</taxon>
        <taxon>Aplysioidea</taxon>
        <taxon>Aplysiidae</taxon>
        <taxon>Aplysia</taxon>
    </lineage>
</organism>
<evidence type="ECO:0000256" key="6">
    <source>
        <dbReference type="RuleBase" id="RU000672"/>
    </source>
</evidence>
<feature type="domain" description="Copper amine oxidase catalytic" evidence="8">
    <location>
        <begin position="340"/>
        <end position="748"/>
    </location>
</feature>
<accession>A0ABM0JVN4</accession>
<keyword evidence="11" id="KW-1185">Reference proteome</keyword>
<dbReference type="SUPFAM" id="SSF54416">
    <property type="entry name" value="Amine oxidase N-terminal region"/>
    <property type="match status" value="2"/>
</dbReference>
<dbReference type="InterPro" id="IPR000269">
    <property type="entry name" value="Cu_amine_oxidase"/>
</dbReference>
<dbReference type="InterPro" id="IPR016182">
    <property type="entry name" value="Cu_amine_oxidase_N-reg"/>
</dbReference>
<keyword evidence="4 6" id="KW-0560">Oxidoreductase</keyword>
<name>A0ABM0JVN4_APLCA</name>
<proteinExistence type="inferred from homology"/>
<dbReference type="PANTHER" id="PTHR10638:SF20">
    <property type="entry name" value="AMINE OXIDASE"/>
    <property type="match status" value="1"/>
</dbReference>
<keyword evidence="5 6" id="KW-0186">Copper</keyword>
<dbReference type="PANTHER" id="PTHR10638">
    <property type="entry name" value="COPPER AMINE OXIDASE"/>
    <property type="match status" value="1"/>
</dbReference>
<evidence type="ECO:0000256" key="7">
    <source>
        <dbReference type="SAM" id="Phobius"/>
    </source>
</evidence>
<feature type="domain" description="Copper amine oxidase N3-terminal" evidence="10">
    <location>
        <begin position="226"/>
        <end position="289"/>
    </location>
</feature>
<dbReference type="Gene3D" id="2.70.98.20">
    <property type="entry name" value="Copper amine oxidase, catalytic domain"/>
    <property type="match status" value="1"/>
</dbReference>
<dbReference type="Pfam" id="PF02727">
    <property type="entry name" value="Cu_amine_oxidN2"/>
    <property type="match status" value="1"/>
</dbReference>
<dbReference type="InterPro" id="IPR049947">
    <property type="entry name" value="Cu_Am_Ox_Cu-bd"/>
</dbReference>